<dbReference type="EMBL" id="KQ976523">
    <property type="protein sequence ID" value="KYM82033.1"/>
    <property type="molecule type" value="Genomic_DNA"/>
</dbReference>
<evidence type="ECO:0000313" key="1">
    <source>
        <dbReference type="EMBL" id="KYM82033.1"/>
    </source>
</evidence>
<evidence type="ECO:0000313" key="2">
    <source>
        <dbReference type="Proteomes" id="UP000078540"/>
    </source>
</evidence>
<accession>A0A151I2Q8</accession>
<dbReference type="AlphaFoldDB" id="A0A151I2Q8"/>
<reference evidence="1 2" key="1">
    <citation type="submission" date="2015-09" db="EMBL/GenBank/DDBJ databases">
        <title>Atta colombica WGS genome.</title>
        <authorList>
            <person name="Nygaard S."/>
            <person name="Hu H."/>
            <person name="Boomsma J."/>
            <person name="Zhang G."/>
        </authorList>
    </citation>
    <scope>NUCLEOTIDE SEQUENCE [LARGE SCALE GENOMIC DNA]</scope>
    <source>
        <strain evidence="1">Treedump-2</strain>
        <tissue evidence="1">Whole body</tissue>
    </source>
</reference>
<protein>
    <submittedName>
        <fullName evidence="1">Uncharacterized protein</fullName>
    </submittedName>
</protein>
<gene>
    <name evidence="1" type="ORF">ALC53_07517</name>
</gene>
<name>A0A151I2Q8_9HYME</name>
<sequence>MGLIPWRFFTFNGSAVYLKDCPFKIIIGAAYLTSLKNFVEMGSLDLALYFSLLDGISADLFAMKVPKKPDAISSLSEKNAIPIDDSTINH</sequence>
<proteinExistence type="predicted"/>
<organism evidence="1 2">
    <name type="scientific">Atta colombica</name>
    <dbReference type="NCBI Taxonomy" id="520822"/>
    <lineage>
        <taxon>Eukaryota</taxon>
        <taxon>Metazoa</taxon>
        <taxon>Ecdysozoa</taxon>
        <taxon>Arthropoda</taxon>
        <taxon>Hexapoda</taxon>
        <taxon>Insecta</taxon>
        <taxon>Pterygota</taxon>
        <taxon>Neoptera</taxon>
        <taxon>Endopterygota</taxon>
        <taxon>Hymenoptera</taxon>
        <taxon>Apocrita</taxon>
        <taxon>Aculeata</taxon>
        <taxon>Formicoidea</taxon>
        <taxon>Formicidae</taxon>
        <taxon>Myrmicinae</taxon>
        <taxon>Atta</taxon>
    </lineage>
</organism>
<dbReference type="Proteomes" id="UP000078540">
    <property type="component" value="Unassembled WGS sequence"/>
</dbReference>
<keyword evidence="2" id="KW-1185">Reference proteome</keyword>